<evidence type="ECO:0000313" key="1">
    <source>
        <dbReference type="EMBL" id="KNZ56853.1"/>
    </source>
</evidence>
<dbReference type="Proteomes" id="UP000037035">
    <property type="component" value="Unassembled WGS sequence"/>
</dbReference>
<dbReference type="AlphaFoldDB" id="A0A0L6V7Y2"/>
<protein>
    <submittedName>
        <fullName evidence="1">Uncharacterized protein</fullName>
    </submittedName>
</protein>
<comment type="caution">
    <text evidence="1">The sequence shown here is derived from an EMBL/GenBank/DDBJ whole genome shotgun (WGS) entry which is preliminary data.</text>
</comment>
<evidence type="ECO:0000313" key="2">
    <source>
        <dbReference type="Proteomes" id="UP000037035"/>
    </source>
</evidence>
<accession>A0A0L6V7Y2</accession>
<sequence>MVSLPFSTPFHPKYPSNDCFGSPSFLLRPPKSFKSLSTVYLIHMVMEILDSGAFFQQWNAVKTYLVKATWRINNNIPPPKWLRKMDHRQGIVNRFQRPVFFLCGRKKFNIVSHLLNSCQWKNWALALLKETDKSKPTPPIIGSTKLSSQVTHSWRSDLKD</sequence>
<proteinExistence type="predicted"/>
<reference evidence="1 2" key="1">
    <citation type="submission" date="2015-08" db="EMBL/GenBank/DDBJ databases">
        <title>Next Generation Sequencing and Analysis of the Genome of Puccinia sorghi L Schw, the Causal Agent of Maize Common Rust.</title>
        <authorList>
            <person name="Rochi L."/>
            <person name="Burguener G."/>
            <person name="Darino M."/>
            <person name="Turjanski A."/>
            <person name="Kreff E."/>
            <person name="Dieguez M.J."/>
            <person name="Sacco F."/>
        </authorList>
    </citation>
    <scope>NUCLEOTIDE SEQUENCE [LARGE SCALE GENOMIC DNA]</scope>
    <source>
        <strain evidence="1 2">RO10H11247</strain>
    </source>
</reference>
<dbReference type="EMBL" id="LAVV01007172">
    <property type="protein sequence ID" value="KNZ56853.1"/>
    <property type="molecule type" value="Genomic_DNA"/>
</dbReference>
<gene>
    <name evidence="1" type="ORF">VP01_2301g6</name>
</gene>
<keyword evidence="2" id="KW-1185">Reference proteome</keyword>
<organism evidence="1 2">
    <name type="scientific">Puccinia sorghi</name>
    <dbReference type="NCBI Taxonomy" id="27349"/>
    <lineage>
        <taxon>Eukaryota</taxon>
        <taxon>Fungi</taxon>
        <taxon>Dikarya</taxon>
        <taxon>Basidiomycota</taxon>
        <taxon>Pucciniomycotina</taxon>
        <taxon>Pucciniomycetes</taxon>
        <taxon>Pucciniales</taxon>
        <taxon>Pucciniaceae</taxon>
        <taxon>Puccinia</taxon>
    </lineage>
</organism>
<name>A0A0L6V7Y2_9BASI</name>
<dbReference type="VEuPathDB" id="FungiDB:VP01_2301g6"/>